<dbReference type="Proteomes" id="UP000182660">
    <property type="component" value="Unassembled WGS sequence"/>
</dbReference>
<sequence>MNHIMHVVGRTPPEELFHYSDFTGLNGLIANKQIWMGDLFFLNDEKEYQLGIDLFNTCLEEQKIKYGSSQFGVFLSSLNNIEKLLKESPPFSFSLTEEGDLLSQWRGYTKNGIGVNVGFSSLGLKDSFQLLPCLYTLEEQRKYIEHLFDLAINKFSHTEEKGQFDKALCLNPSELPHWDAINEAGTQLISHLSAACSIIKDTSFSEEKEWRLVCFTRDNIEFVPKDTYLKPIKKMNIEPDKIVTSIKVGPNPNKNLCRSSINALLKANGLKDTQVSISEIPYRN</sequence>
<dbReference type="InterPro" id="IPR021352">
    <property type="entry name" value="DUF2971"/>
</dbReference>
<comment type="caution">
    <text evidence="1">The sequence shown here is derived from an EMBL/GenBank/DDBJ whole genome shotgun (WGS) entry which is preliminary data.</text>
</comment>
<dbReference type="GeneID" id="61298003"/>
<evidence type="ECO:0000313" key="2">
    <source>
        <dbReference type="Proteomes" id="UP000182660"/>
    </source>
</evidence>
<evidence type="ECO:0000313" key="1">
    <source>
        <dbReference type="EMBL" id="SGZ00391.1"/>
    </source>
</evidence>
<dbReference type="RefSeq" id="WP_075473531.1">
    <property type="nucleotide sequence ID" value="NZ_CAWQZC010000102.1"/>
</dbReference>
<accession>A0ABY1HM65</accession>
<dbReference type="Pfam" id="PF11185">
    <property type="entry name" value="DUF2971"/>
    <property type="match status" value="1"/>
</dbReference>
<dbReference type="EMBL" id="FPLJ01000095">
    <property type="protein sequence ID" value="SGZ00391.1"/>
    <property type="molecule type" value="Genomic_DNA"/>
</dbReference>
<proteinExistence type="predicted"/>
<evidence type="ECO:0008006" key="3">
    <source>
        <dbReference type="Google" id="ProtNLM"/>
    </source>
</evidence>
<gene>
    <name evidence="1" type="ORF">MT2528_4026</name>
</gene>
<keyword evidence="2" id="KW-1185">Reference proteome</keyword>
<name>A0ABY1HM65_9GAMM</name>
<reference evidence="1 2" key="1">
    <citation type="submission" date="2016-11" db="EMBL/GenBank/DDBJ databases">
        <authorList>
            <person name="Klemetsen T."/>
        </authorList>
    </citation>
    <scope>NUCLEOTIDE SEQUENCE [LARGE SCALE GENOMIC DNA]</scope>
    <source>
        <strain evidence="1">MT 2528</strain>
    </source>
</reference>
<protein>
    <recommendedName>
        <fullName evidence="3">DUF2971 domain-containing protein</fullName>
    </recommendedName>
</protein>
<organism evidence="1 2">
    <name type="scientific">Moritella viscosa</name>
    <dbReference type="NCBI Taxonomy" id="80854"/>
    <lineage>
        <taxon>Bacteria</taxon>
        <taxon>Pseudomonadati</taxon>
        <taxon>Pseudomonadota</taxon>
        <taxon>Gammaproteobacteria</taxon>
        <taxon>Alteromonadales</taxon>
        <taxon>Moritellaceae</taxon>
        <taxon>Moritella</taxon>
    </lineage>
</organism>